<gene>
    <name evidence="1" type="ORF">MMUR_53590</name>
</gene>
<dbReference type="EMBL" id="BLKT01000003">
    <property type="protein sequence ID" value="GFG61223.1"/>
    <property type="molecule type" value="Genomic_DNA"/>
</dbReference>
<dbReference type="AlphaFoldDB" id="A0A7I9WUB3"/>
<keyword evidence="2" id="KW-1185">Reference proteome</keyword>
<dbReference type="Proteomes" id="UP000465241">
    <property type="component" value="Unassembled WGS sequence"/>
</dbReference>
<comment type="caution">
    <text evidence="1">The sequence shown here is derived from an EMBL/GenBank/DDBJ whole genome shotgun (WGS) entry which is preliminary data.</text>
</comment>
<name>A0A7I9WUB3_9MYCO</name>
<evidence type="ECO:0000313" key="1">
    <source>
        <dbReference type="EMBL" id="GFG61223.1"/>
    </source>
</evidence>
<evidence type="ECO:0000313" key="2">
    <source>
        <dbReference type="Proteomes" id="UP000465241"/>
    </source>
</evidence>
<organism evidence="1 2">
    <name type="scientific">Mycolicibacterium murale</name>
    <dbReference type="NCBI Taxonomy" id="182220"/>
    <lineage>
        <taxon>Bacteria</taxon>
        <taxon>Bacillati</taxon>
        <taxon>Actinomycetota</taxon>
        <taxon>Actinomycetes</taxon>
        <taxon>Mycobacteriales</taxon>
        <taxon>Mycobacteriaceae</taxon>
        <taxon>Mycolicibacterium</taxon>
    </lineage>
</organism>
<accession>A0A7I9WUB3</accession>
<dbReference type="RefSeq" id="WP_193491059.1">
    <property type="nucleotide sequence ID" value="NZ_BAAAMC010000010.1"/>
</dbReference>
<sequence>MTDPETAAQNVAASVKSTLKEAVDILEAASDAVDAAGPAPYDKRDLLATLTQLTSVSMLGGLKMIETALANRPSRPSEGLLVLADHLASIAERTLHQARGVAEQAVHDIGDDPRTAQPWVDAATKLADIAVVNGIEAVQTVAIGPARYAPRTFVSDPFAVTGLRPGKLEAGQDFARPGDSTVIPRDAITFSPPELGIDHQEYRVLVDETGLPSGVYIGTVTSEGGGEQRIALRL</sequence>
<protein>
    <submittedName>
        <fullName evidence="1">Uncharacterized protein</fullName>
    </submittedName>
</protein>
<reference evidence="1 2" key="1">
    <citation type="journal article" date="2019" name="Emerg. Microbes Infect.">
        <title>Comprehensive subspecies identification of 175 nontuberculous mycobacteria species based on 7547 genomic profiles.</title>
        <authorList>
            <person name="Matsumoto Y."/>
            <person name="Kinjo T."/>
            <person name="Motooka D."/>
            <person name="Nabeya D."/>
            <person name="Jung N."/>
            <person name="Uechi K."/>
            <person name="Horii T."/>
            <person name="Iida T."/>
            <person name="Fujita J."/>
            <person name="Nakamura S."/>
        </authorList>
    </citation>
    <scope>NUCLEOTIDE SEQUENCE [LARGE SCALE GENOMIC DNA]</scope>
    <source>
        <strain evidence="1 2">JCM 13392</strain>
    </source>
</reference>
<proteinExistence type="predicted"/>